<name>V4AUH4_LOTGI</name>
<dbReference type="GeneID" id="20250933"/>
<sequence length="489" mass="55763">MAGKGLPQDHPLWEIQVLLNYGESLDTVLLFRMHPCMTDGISLVRILEQALVDTHMITPHDLNFAGTMNTCLQSFKAFFLGPITFLQKYLCLKKDFNLIHGRHIHPSGKMVVAWSEPFSLSAATRIKQVARCTLNELFISVVAANLRQYMQINGISNPFNMHCAVPTDFNTNQSNIKMGNKYTFVILPLPTNTEGAIPRLWETKISMENFKLSPEAAVVRGALWFTHAILPKSSCRNFWRRIYRKCSCVISNLVGPKTVLKLANREIKCIIYWLPPLEEIAVSISFITYGEQIRMAVVSDRSVLPNPELLTADFYQQLETLSQLLANRRIPGEQLHRKTDNTQLLSAFSIKDLSIDQMQLQMTLLQQEIHDIKTQLDASSSHRISHSEAHLMQRIEQLKEQFREIMVELRRKRSEENEAAVVISDDVSLEEEIDVDRPQRPFRRRTLSMSSRMSTASVSSTVRPLSTTTSNQPSPTHSHLPVWPELEVA</sequence>
<dbReference type="OMA" id="RWAMLTK"/>
<dbReference type="InterPro" id="IPR009721">
    <property type="entry name" value="O-acyltransferase_WSD1_C"/>
</dbReference>
<dbReference type="EMBL" id="KB201239">
    <property type="protein sequence ID" value="ESO98585.1"/>
    <property type="molecule type" value="Genomic_DNA"/>
</dbReference>
<feature type="coiled-coil region" evidence="1">
    <location>
        <begin position="355"/>
        <end position="419"/>
    </location>
</feature>
<feature type="domain" description="O-acyltransferase WSD1 C-terminal" evidence="3">
    <location>
        <begin position="178"/>
        <end position="321"/>
    </location>
</feature>
<dbReference type="GO" id="GO:0008374">
    <property type="term" value="F:O-acyltransferase activity"/>
    <property type="evidence" value="ECO:0007669"/>
    <property type="project" value="InterPro"/>
</dbReference>
<evidence type="ECO:0000256" key="1">
    <source>
        <dbReference type="SAM" id="Coils"/>
    </source>
</evidence>
<keyword evidence="1" id="KW-0175">Coiled coil</keyword>
<dbReference type="PANTHER" id="PTHR31650">
    <property type="entry name" value="O-ACYLTRANSFERASE (WSD1-LIKE) FAMILY PROTEIN"/>
    <property type="match status" value="1"/>
</dbReference>
<feature type="compositionally biased region" description="Low complexity" evidence="2">
    <location>
        <begin position="447"/>
        <end position="463"/>
    </location>
</feature>
<evidence type="ECO:0000313" key="4">
    <source>
        <dbReference type="EMBL" id="ESO98585.1"/>
    </source>
</evidence>
<dbReference type="HOGENOM" id="CLU_558123_0_0_1"/>
<organism evidence="4 5">
    <name type="scientific">Lottia gigantea</name>
    <name type="common">Giant owl limpet</name>
    <dbReference type="NCBI Taxonomy" id="225164"/>
    <lineage>
        <taxon>Eukaryota</taxon>
        <taxon>Metazoa</taxon>
        <taxon>Spiralia</taxon>
        <taxon>Lophotrochozoa</taxon>
        <taxon>Mollusca</taxon>
        <taxon>Gastropoda</taxon>
        <taxon>Patellogastropoda</taxon>
        <taxon>Lottioidea</taxon>
        <taxon>Lottiidae</taxon>
        <taxon>Lottia</taxon>
    </lineage>
</organism>
<dbReference type="RefSeq" id="XP_009050757.1">
    <property type="nucleotide sequence ID" value="XM_009052509.1"/>
</dbReference>
<accession>V4AUH4</accession>
<proteinExistence type="predicted"/>
<dbReference type="OrthoDB" id="619536at2759"/>
<evidence type="ECO:0000313" key="5">
    <source>
        <dbReference type="Proteomes" id="UP000030746"/>
    </source>
</evidence>
<gene>
    <name evidence="4" type="ORF">LOTGIDRAFT_239021</name>
</gene>
<dbReference type="AlphaFoldDB" id="V4AUH4"/>
<keyword evidence="5" id="KW-1185">Reference proteome</keyword>
<dbReference type="PANTHER" id="PTHR31650:SF1">
    <property type="entry name" value="WAX ESTER SYNTHASE_DIACYLGLYCEROL ACYLTRANSFERASE 4-RELATED"/>
    <property type="match status" value="1"/>
</dbReference>
<dbReference type="Pfam" id="PF06974">
    <property type="entry name" value="WS_DGAT_C"/>
    <property type="match status" value="1"/>
</dbReference>
<reference evidence="4 5" key="1">
    <citation type="journal article" date="2013" name="Nature">
        <title>Insights into bilaterian evolution from three spiralian genomes.</title>
        <authorList>
            <person name="Simakov O."/>
            <person name="Marletaz F."/>
            <person name="Cho S.J."/>
            <person name="Edsinger-Gonzales E."/>
            <person name="Havlak P."/>
            <person name="Hellsten U."/>
            <person name="Kuo D.H."/>
            <person name="Larsson T."/>
            <person name="Lv J."/>
            <person name="Arendt D."/>
            <person name="Savage R."/>
            <person name="Osoegawa K."/>
            <person name="de Jong P."/>
            <person name="Grimwood J."/>
            <person name="Chapman J.A."/>
            <person name="Shapiro H."/>
            <person name="Aerts A."/>
            <person name="Otillar R.P."/>
            <person name="Terry A.Y."/>
            <person name="Boore J.L."/>
            <person name="Grigoriev I.V."/>
            <person name="Lindberg D.R."/>
            <person name="Seaver E.C."/>
            <person name="Weisblat D.A."/>
            <person name="Putnam N.H."/>
            <person name="Rokhsar D.S."/>
        </authorList>
    </citation>
    <scope>NUCLEOTIDE SEQUENCE [LARGE SCALE GENOMIC DNA]</scope>
</reference>
<dbReference type="GO" id="GO:0019432">
    <property type="term" value="P:triglyceride biosynthetic process"/>
    <property type="evidence" value="ECO:0007669"/>
    <property type="project" value="TreeGrafter"/>
</dbReference>
<evidence type="ECO:0000259" key="3">
    <source>
        <dbReference type="Pfam" id="PF06974"/>
    </source>
</evidence>
<dbReference type="GO" id="GO:0005886">
    <property type="term" value="C:plasma membrane"/>
    <property type="evidence" value="ECO:0007669"/>
    <property type="project" value="TreeGrafter"/>
</dbReference>
<dbReference type="STRING" id="225164.V4AUH4"/>
<feature type="region of interest" description="Disordered" evidence="2">
    <location>
        <begin position="440"/>
        <end position="489"/>
    </location>
</feature>
<dbReference type="KEGG" id="lgi:LOTGIDRAFT_239021"/>
<dbReference type="InterPro" id="IPR045034">
    <property type="entry name" value="O-acyltransferase_WSD1-like"/>
</dbReference>
<evidence type="ECO:0000256" key="2">
    <source>
        <dbReference type="SAM" id="MobiDB-lite"/>
    </source>
</evidence>
<feature type="compositionally biased region" description="Polar residues" evidence="2">
    <location>
        <begin position="464"/>
        <end position="477"/>
    </location>
</feature>
<dbReference type="CTD" id="20250933"/>
<protein>
    <recommendedName>
        <fullName evidence="3">O-acyltransferase WSD1 C-terminal domain-containing protein</fullName>
    </recommendedName>
</protein>
<dbReference type="Proteomes" id="UP000030746">
    <property type="component" value="Unassembled WGS sequence"/>
</dbReference>